<feature type="transmembrane region" description="Helical" evidence="2">
    <location>
        <begin position="82"/>
        <end position="103"/>
    </location>
</feature>
<evidence type="ECO:0000256" key="1">
    <source>
        <dbReference type="SAM" id="MobiDB-lite"/>
    </source>
</evidence>
<gene>
    <name evidence="3" type="ORF">SO694_0009205</name>
</gene>
<evidence type="ECO:0000256" key="2">
    <source>
        <dbReference type="SAM" id="Phobius"/>
    </source>
</evidence>
<reference evidence="3 4" key="1">
    <citation type="submission" date="2024-03" db="EMBL/GenBank/DDBJ databases">
        <title>Aureococcus anophagefferens CCMP1851 and Kratosvirus quantuckense: Draft genome of a second virus-susceptible host strain in the model system.</title>
        <authorList>
            <person name="Chase E."/>
            <person name="Truchon A.R."/>
            <person name="Schepens W."/>
            <person name="Wilhelm S.W."/>
        </authorList>
    </citation>
    <scope>NUCLEOTIDE SEQUENCE [LARGE SCALE GENOMIC DNA]</scope>
    <source>
        <strain evidence="3 4">CCMP1851</strain>
    </source>
</reference>
<keyword evidence="2" id="KW-0812">Transmembrane</keyword>
<accession>A0ABR1FS82</accession>
<keyword evidence="2" id="KW-0472">Membrane</keyword>
<dbReference type="Proteomes" id="UP001363151">
    <property type="component" value="Unassembled WGS sequence"/>
</dbReference>
<organism evidence="3 4">
    <name type="scientific">Aureococcus anophagefferens</name>
    <name type="common">Harmful bloom alga</name>
    <dbReference type="NCBI Taxonomy" id="44056"/>
    <lineage>
        <taxon>Eukaryota</taxon>
        <taxon>Sar</taxon>
        <taxon>Stramenopiles</taxon>
        <taxon>Ochrophyta</taxon>
        <taxon>Pelagophyceae</taxon>
        <taxon>Pelagomonadales</taxon>
        <taxon>Pelagomonadaceae</taxon>
        <taxon>Aureococcus</taxon>
    </lineage>
</organism>
<feature type="region of interest" description="Disordered" evidence="1">
    <location>
        <begin position="1"/>
        <end position="66"/>
    </location>
</feature>
<keyword evidence="4" id="KW-1185">Reference proteome</keyword>
<feature type="compositionally biased region" description="Low complexity" evidence="1">
    <location>
        <begin position="24"/>
        <end position="40"/>
    </location>
</feature>
<protein>
    <submittedName>
        <fullName evidence="3">Uncharacterized protein</fullName>
    </submittedName>
</protein>
<name>A0ABR1FS82_AURAN</name>
<evidence type="ECO:0000313" key="3">
    <source>
        <dbReference type="EMBL" id="KAK7236862.1"/>
    </source>
</evidence>
<proteinExistence type="predicted"/>
<dbReference type="EMBL" id="JBBJCI010000256">
    <property type="protein sequence ID" value="KAK7236862.1"/>
    <property type="molecule type" value="Genomic_DNA"/>
</dbReference>
<sequence>MEGACAAPRPRGRAIDGGRPPPGRAGAPRTSTCRTATRSRSSSRRARAPADAAPGAPSPRLPPATRARARAGGRLLLLGRGLGGLALLLGLGRGVMTPTATVWRMSRRRSGRRRVRVRERLDAEGLRGREGGHARVAGLDELGVLLEHLAGAAVHLLVELLELARGVGRVAVEHGRVARRDLAGVVHDDDLGEEGVRALGRVLLGVAAHEAAAEVLDGDVLHVEAHVVAGHGLGSDSWCISTDLTSVESWAGANVTTMPGLSTPVSTRPATGTVPMPPIL</sequence>
<keyword evidence="2" id="KW-1133">Transmembrane helix</keyword>
<comment type="caution">
    <text evidence="3">The sequence shown here is derived from an EMBL/GenBank/DDBJ whole genome shotgun (WGS) entry which is preliminary data.</text>
</comment>
<evidence type="ECO:0000313" key="4">
    <source>
        <dbReference type="Proteomes" id="UP001363151"/>
    </source>
</evidence>